<dbReference type="Proteomes" id="UP000663882">
    <property type="component" value="Unassembled WGS sequence"/>
</dbReference>
<dbReference type="GO" id="GO:0005975">
    <property type="term" value="P:carbohydrate metabolic process"/>
    <property type="evidence" value="ECO:0007669"/>
    <property type="project" value="InterPro"/>
</dbReference>
<dbReference type="InterPro" id="IPR000519">
    <property type="entry name" value="P_trefoil_dom"/>
</dbReference>
<dbReference type="CDD" id="cd00111">
    <property type="entry name" value="Trefoil"/>
    <property type="match status" value="1"/>
</dbReference>
<evidence type="ECO:0000259" key="3">
    <source>
        <dbReference type="PROSITE" id="PS51448"/>
    </source>
</evidence>
<feature type="domain" description="P-type" evidence="3">
    <location>
        <begin position="1"/>
        <end position="55"/>
    </location>
</feature>
<dbReference type="Gene3D" id="4.10.110.10">
    <property type="entry name" value="Spasmolytic Protein, domain 1"/>
    <property type="match status" value="1"/>
</dbReference>
<dbReference type="GO" id="GO:0030246">
    <property type="term" value="F:carbohydrate binding"/>
    <property type="evidence" value="ECO:0007669"/>
    <property type="project" value="InterPro"/>
</dbReference>
<dbReference type="Pfam" id="PF00088">
    <property type="entry name" value="Trefoil"/>
    <property type="match status" value="1"/>
</dbReference>
<dbReference type="AlphaFoldDB" id="A0A819AFF7"/>
<dbReference type="EMBL" id="CAJOBE010001899">
    <property type="protein sequence ID" value="CAF3783607.1"/>
    <property type="molecule type" value="Genomic_DNA"/>
</dbReference>
<dbReference type="GO" id="GO:0003824">
    <property type="term" value="F:catalytic activity"/>
    <property type="evidence" value="ECO:0007669"/>
    <property type="project" value="InterPro"/>
</dbReference>
<sequence length="155" mass="18122">MDLARFDCHPDDGASQERCEARKCCWRLPMQQGNLTEKHRTNFQDISVPWCYYPSDFPTYSIVSNETTDFGQRIRIVKSQTTFMPNDILDLTVDLIYETQQRFRIRIYDSVNKRFEVPLNVPVVEKKADMTDYEVKVAQKPFAILVTRKSTGVTL</sequence>
<dbReference type="SMART" id="SM00018">
    <property type="entry name" value="PD"/>
    <property type="match status" value="1"/>
</dbReference>
<comment type="caution">
    <text evidence="2">Lacks conserved residue(s) required for the propagation of feature annotation.</text>
</comment>
<name>A0A819AFF7_9BILA</name>
<dbReference type="PROSITE" id="PS51448">
    <property type="entry name" value="P_TREFOIL_2"/>
    <property type="match status" value="1"/>
</dbReference>
<evidence type="ECO:0000313" key="4">
    <source>
        <dbReference type="EMBL" id="CAF1212950.1"/>
    </source>
</evidence>
<organism evidence="5 6">
    <name type="scientific">Rotaria sordida</name>
    <dbReference type="NCBI Taxonomy" id="392033"/>
    <lineage>
        <taxon>Eukaryota</taxon>
        <taxon>Metazoa</taxon>
        <taxon>Spiralia</taxon>
        <taxon>Gnathifera</taxon>
        <taxon>Rotifera</taxon>
        <taxon>Eurotatoria</taxon>
        <taxon>Bdelloidea</taxon>
        <taxon>Philodinida</taxon>
        <taxon>Philodinidae</taxon>
        <taxon>Rotaria</taxon>
    </lineage>
</organism>
<dbReference type="SUPFAM" id="SSF74650">
    <property type="entry name" value="Galactose mutarotase-like"/>
    <property type="match status" value="1"/>
</dbReference>
<protein>
    <recommendedName>
        <fullName evidence="3">P-type domain-containing protein</fullName>
    </recommendedName>
</protein>
<proteinExistence type="predicted"/>
<dbReference type="InterPro" id="IPR044913">
    <property type="entry name" value="P_trefoil_dom_sf"/>
</dbReference>
<dbReference type="OrthoDB" id="5839090at2759"/>
<dbReference type="PROSITE" id="PS00025">
    <property type="entry name" value="P_TREFOIL_1"/>
    <property type="match status" value="1"/>
</dbReference>
<keyword evidence="1" id="KW-1015">Disulfide bond</keyword>
<gene>
    <name evidence="5" type="ORF">FNK824_LOCUS14042</name>
    <name evidence="4" type="ORF">RFH988_LOCUS25223</name>
</gene>
<dbReference type="Gene3D" id="2.60.40.1760">
    <property type="entry name" value="glycosyl hydrolase (family 31)"/>
    <property type="match status" value="1"/>
</dbReference>
<reference evidence="5" key="1">
    <citation type="submission" date="2021-02" db="EMBL/GenBank/DDBJ databases">
        <authorList>
            <person name="Nowell W R."/>
        </authorList>
    </citation>
    <scope>NUCLEOTIDE SEQUENCE</scope>
</reference>
<evidence type="ECO:0000256" key="2">
    <source>
        <dbReference type="PROSITE-ProRule" id="PRU00779"/>
    </source>
</evidence>
<comment type="caution">
    <text evidence="5">The sequence shown here is derived from an EMBL/GenBank/DDBJ whole genome shotgun (WGS) entry which is preliminary data.</text>
</comment>
<accession>A0A819AFF7</accession>
<dbReference type="Proteomes" id="UP000663874">
    <property type="component" value="Unassembled WGS sequence"/>
</dbReference>
<evidence type="ECO:0000313" key="6">
    <source>
        <dbReference type="Proteomes" id="UP000663874"/>
    </source>
</evidence>
<dbReference type="InterPro" id="IPR017957">
    <property type="entry name" value="P_trefoil_CS"/>
</dbReference>
<evidence type="ECO:0000313" key="5">
    <source>
        <dbReference type="EMBL" id="CAF3783607.1"/>
    </source>
</evidence>
<evidence type="ECO:0000256" key="1">
    <source>
        <dbReference type="ARBA" id="ARBA00023157"/>
    </source>
</evidence>
<dbReference type="SUPFAM" id="SSF57492">
    <property type="entry name" value="Trefoil"/>
    <property type="match status" value="1"/>
</dbReference>
<dbReference type="EMBL" id="CAJNOO010001904">
    <property type="protein sequence ID" value="CAF1212950.1"/>
    <property type="molecule type" value="Genomic_DNA"/>
</dbReference>
<dbReference type="InterPro" id="IPR011013">
    <property type="entry name" value="Gal_mutarotase_sf_dom"/>
</dbReference>